<name>A0A165DPG1_9BASI</name>
<reference evidence="2 3" key="1">
    <citation type="journal article" date="2016" name="Mol. Biol. Evol.">
        <title>Comparative Genomics of Early-Diverging Mushroom-Forming Fungi Provides Insights into the Origins of Lignocellulose Decay Capabilities.</title>
        <authorList>
            <person name="Nagy L.G."/>
            <person name="Riley R."/>
            <person name="Tritt A."/>
            <person name="Adam C."/>
            <person name="Daum C."/>
            <person name="Floudas D."/>
            <person name="Sun H."/>
            <person name="Yadav J.S."/>
            <person name="Pangilinan J."/>
            <person name="Larsson K.H."/>
            <person name="Matsuura K."/>
            <person name="Barry K."/>
            <person name="Labutti K."/>
            <person name="Kuo R."/>
            <person name="Ohm R.A."/>
            <person name="Bhattacharya S.S."/>
            <person name="Shirouzu T."/>
            <person name="Yoshinaga Y."/>
            <person name="Martin F.M."/>
            <person name="Grigoriev I.V."/>
            <person name="Hibbett D.S."/>
        </authorList>
    </citation>
    <scope>NUCLEOTIDE SEQUENCE [LARGE SCALE GENOMIC DNA]</scope>
    <source>
        <strain evidence="2 3">HHB12733</strain>
    </source>
</reference>
<evidence type="ECO:0000313" key="3">
    <source>
        <dbReference type="Proteomes" id="UP000076842"/>
    </source>
</evidence>
<feature type="region of interest" description="Disordered" evidence="1">
    <location>
        <begin position="1"/>
        <end position="30"/>
    </location>
</feature>
<dbReference type="InParanoid" id="A0A165DPG1"/>
<protein>
    <submittedName>
        <fullName evidence="2">Uncharacterized protein</fullName>
    </submittedName>
</protein>
<feature type="region of interest" description="Disordered" evidence="1">
    <location>
        <begin position="70"/>
        <end position="105"/>
    </location>
</feature>
<accession>A0A165DPG1</accession>
<keyword evidence="3" id="KW-1185">Reference proteome</keyword>
<organism evidence="2 3">
    <name type="scientific">Calocera cornea HHB12733</name>
    <dbReference type="NCBI Taxonomy" id="1353952"/>
    <lineage>
        <taxon>Eukaryota</taxon>
        <taxon>Fungi</taxon>
        <taxon>Dikarya</taxon>
        <taxon>Basidiomycota</taxon>
        <taxon>Agaricomycotina</taxon>
        <taxon>Dacrymycetes</taxon>
        <taxon>Dacrymycetales</taxon>
        <taxon>Dacrymycetaceae</taxon>
        <taxon>Calocera</taxon>
    </lineage>
</organism>
<dbReference type="AlphaFoldDB" id="A0A165DPG1"/>
<sequence>MHGAKSGRELPSARLGGCRVTPSPHGPRFPASRRRAMGGGLHAPASHAVLMSELTPELARQVTAPIRAATHSTTSALPAPDRTTEHVPSPAHSGTARGQTADRQRRCGYRGSPWAADATLFSCLVRITGSSPAGARDSPWDRGKFWDVLELAVPCELCARSDTDTISGSKLHYTAEHVPS</sequence>
<dbReference type="EMBL" id="KV424042">
    <property type="protein sequence ID" value="KZT53250.1"/>
    <property type="molecule type" value="Genomic_DNA"/>
</dbReference>
<evidence type="ECO:0000256" key="1">
    <source>
        <dbReference type="SAM" id="MobiDB-lite"/>
    </source>
</evidence>
<gene>
    <name evidence="2" type="ORF">CALCODRAFT_56179</name>
</gene>
<evidence type="ECO:0000313" key="2">
    <source>
        <dbReference type="EMBL" id="KZT53250.1"/>
    </source>
</evidence>
<dbReference type="Proteomes" id="UP000076842">
    <property type="component" value="Unassembled WGS sequence"/>
</dbReference>
<proteinExistence type="predicted"/>